<dbReference type="InterPro" id="IPR014718">
    <property type="entry name" value="GH-type_carb-bd"/>
</dbReference>
<name>A0A6J6FDZ4_9ZZZZ</name>
<proteinExistence type="predicted"/>
<gene>
    <name evidence="1" type="ORF">UFOPK1795_00315</name>
    <name evidence="2" type="ORF">UFOPK2275_00185</name>
</gene>
<sequence length="367" mass="40640">MSKDVVIPLLPRYFSDRETKLASSGNLTASTFLYSTGVAGLRVTNSCGEIEVLPFQGQQIWRANFYNRQLTMHSMFEEPNPTTDYLSTYGAFLIHCGAIGMGAPTPQDDHPTHGELPNAPYRQAELLVGSDAEGPYMTITGKYQYSVAFSHNYVAQPSITLRENHGKIQVEMSIKNLKSSPMELMYLAHINFLPVDNAKIVDTTLEGINNLRVIHIFEELYKSDSSYRAMVDGFIQDPEKHRSFAPGGIIDPEIVFAVNPLSDKDGWASSMQIHPDGSSDFVRHRPVEFAHSVRWICRSGDQKALGLLLPSTAEPGGYLAERAKGNLLTIESKAELRFTFECGALDASEAMKLSKEIADVRSAGNQK</sequence>
<dbReference type="EMBL" id="CAEZUG010000010">
    <property type="protein sequence ID" value="CAB4586860.1"/>
    <property type="molecule type" value="Genomic_DNA"/>
</dbReference>
<dbReference type="GO" id="GO:0030246">
    <property type="term" value="F:carbohydrate binding"/>
    <property type="evidence" value="ECO:0007669"/>
    <property type="project" value="InterPro"/>
</dbReference>
<dbReference type="InterPro" id="IPR027839">
    <property type="entry name" value="DUF4432"/>
</dbReference>
<dbReference type="Gene3D" id="2.70.98.10">
    <property type="match status" value="1"/>
</dbReference>
<reference evidence="1" key="1">
    <citation type="submission" date="2020-05" db="EMBL/GenBank/DDBJ databases">
        <authorList>
            <person name="Chiriac C."/>
            <person name="Salcher M."/>
            <person name="Ghai R."/>
            <person name="Kavagutti S V."/>
        </authorList>
    </citation>
    <scope>NUCLEOTIDE SEQUENCE</scope>
</reference>
<accession>A0A6J6FDZ4</accession>
<evidence type="ECO:0000313" key="1">
    <source>
        <dbReference type="EMBL" id="CAB4586860.1"/>
    </source>
</evidence>
<dbReference type="EMBL" id="CAEZWQ010000009">
    <property type="protein sequence ID" value="CAB4655339.1"/>
    <property type="molecule type" value="Genomic_DNA"/>
</dbReference>
<protein>
    <submittedName>
        <fullName evidence="1">Unannotated protein</fullName>
    </submittedName>
</protein>
<organism evidence="1">
    <name type="scientific">freshwater metagenome</name>
    <dbReference type="NCBI Taxonomy" id="449393"/>
    <lineage>
        <taxon>unclassified sequences</taxon>
        <taxon>metagenomes</taxon>
        <taxon>ecological metagenomes</taxon>
    </lineage>
</organism>
<dbReference type="Pfam" id="PF14486">
    <property type="entry name" value="DUF4432"/>
    <property type="match status" value="1"/>
</dbReference>
<evidence type="ECO:0000313" key="2">
    <source>
        <dbReference type="EMBL" id="CAB4655339.1"/>
    </source>
</evidence>
<dbReference type="AlphaFoldDB" id="A0A6J6FDZ4"/>